<protein>
    <submittedName>
        <fullName evidence="3">Uncharacterized protein</fullName>
    </submittedName>
</protein>
<dbReference type="CDD" id="cd10972">
    <property type="entry name" value="CE4_DAC_u3_5s"/>
    <property type="match status" value="1"/>
</dbReference>
<dbReference type="GO" id="GO:0005975">
    <property type="term" value="P:carbohydrate metabolic process"/>
    <property type="evidence" value="ECO:0007669"/>
    <property type="project" value="InterPro"/>
</dbReference>
<comment type="subcellular location">
    <subcellularLocation>
        <location evidence="1">Secreted</location>
    </subcellularLocation>
</comment>
<reference evidence="4" key="1">
    <citation type="submission" date="2017-04" db="EMBL/GenBank/DDBJ databases">
        <title>Function of individual gut microbiota members based on whole genome sequencing of pure cultures obtained from chicken caecum.</title>
        <authorList>
            <person name="Medvecky M."/>
            <person name="Cejkova D."/>
            <person name="Polansky O."/>
            <person name="Karasova D."/>
            <person name="Kubasova T."/>
            <person name="Cizek A."/>
            <person name="Rychlik I."/>
        </authorList>
    </citation>
    <scope>NUCLEOTIDE SEQUENCE [LARGE SCALE GENOMIC DNA]</scope>
    <source>
        <strain evidence="4">An178</strain>
    </source>
</reference>
<accession>A0A1Y4LZ27</accession>
<comment type="caution">
    <text evidence="3">The sequence shown here is derived from an EMBL/GenBank/DDBJ whole genome shotgun (WGS) entry which is preliminary data.</text>
</comment>
<dbReference type="PROSITE" id="PS51677">
    <property type="entry name" value="NODB"/>
    <property type="match status" value="1"/>
</dbReference>
<evidence type="ECO:0000313" key="4">
    <source>
        <dbReference type="Proteomes" id="UP000195447"/>
    </source>
</evidence>
<keyword evidence="4" id="KW-1185">Reference proteome</keyword>
<evidence type="ECO:0000256" key="1">
    <source>
        <dbReference type="ARBA" id="ARBA00004613"/>
    </source>
</evidence>
<dbReference type="GO" id="GO:0005576">
    <property type="term" value="C:extracellular region"/>
    <property type="evidence" value="ECO:0007669"/>
    <property type="project" value="UniProtKB-SubCell"/>
</dbReference>
<organism evidence="3 4">
    <name type="scientific">Faecalitalea cylindroides</name>
    <dbReference type="NCBI Taxonomy" id="39483"/>
    <lineage>
        <taxon>Bacteria</taxon>
        <taxon>Bacillati</taxon>
        <taxon>Bacillota</taxon>
        <taxon>Erysipelotrichia</taxon>
        <taxon>Erysipelotrichales</taxon>
        <taxon>Erysipelotrichaceae</taxon>
        <taxon>Faecalitalea</taxon>
    </lineage>
</organism>
<dbReference type="PANTHER" id="PTHR34216">
    <property type="match status" value="1"/>
</dbReference>
<dbReference type="InterPro" id="IPR011330">
    <property type="entry name" value="Glyco_hydro/deAcase_b/a-brl"/>
</dbReference>
<sequence>MAKINRKKQRRNLLILLCAFLLILGVFVKVVFMIVDTLFVSEQKVGEKQESKKENKLSKEDYTKYVVDELGNVPVMMYHGIHNIPSNETGYVGGNVDVDGYQRTAEAFRQDLQFYYDNGYRMIRLNDYINGNIDVEAGKSPICLTFDDGLENNILVTGTDKEGNINIDPNCAVGILESFKKKYPDFNVTATFFVNGGLFRQPEYNEQIIKWLVENGYDVGNHTYSHVDFTTTDGQIAQQEVGSVYAMLDEIIPGQYVNIVALPFGSPYSYDHEMIPYIQSGLYKGKQYTTQSMLQVAWEADYSPYSNQFNPAFIKRIRAYDNNGQDFDIEMNFTTLETTKYISDGDPNTIVIPANKQDMLGNVYDKNVITY</sequence>
<dbReference type="Proteomes" id="UP000195447">
    <property type="component" value="Unassembled WGS sequence"/>
</dbReference>
<dbReference type="GO" id="GO:0016810">
    <property type="term" value="F:hydrolase activity, acting on carbon-nitrogen (but not peptide) bonds"/>
    <property type="evidence" value="ECO:0007669"/>
    <property type="project" value="InterPro"/>
</dbReference>
<dbReference type="GeneID" id="79876513"/>
<dbReference type="AlphaFoldDB" id="A0A1Y4LZ27"/>
<dbReference type="InterPro" id="IPR051398">
    <property type="entry name" value="Polysacch_Deacetylase"/>
</dbReference>
<gene>
    <name evidence="3" type="ORF">B5F14_06130</name>
</gene>
<dbReference type="SUPFAM" id="SSF88713">
    <property type="entry name" value="Glycoside hydrolase/deacetylase"/>
    <property type="match status" value="1"/>
</dbReference>
<evidence type="ECO:0000256" key="2">
    <source>
        <dbReference type="ARBA" id="ARBA00022729"/>
    </source>
</evidence>
<dbReference type="RefSeq" id="WP_087158674.1">
    <property type="nucleotide sequence ID" value="NZ_JACJKM010000001.1"/>
</dbReference>
<dbReference type="Gene3D" id="3.20.20.370">
    <property type="entry name" value="Glycoside hydrolase/deacetylase"/>
    <property type="match status" value="1"/>
</dbReference>
<evidence type="ECO:0000313" key="3">
    <source>
        <dbReference type="EMBL" id="OUP60341.1"/>
    </source>
</evidence>
<dbReference type="Pfam" id="PF01522">
    <property type="entry name" value="Polysacc_deac_1"/>
    <property type="match status" value="1"/>
</dbReference>
<keyword evidence="2" id="KW-0732">Signal</keyword>
<dbReference type="PANTHER" id="PTHR34216:SF3">
    <property type="entry name" value="POLY-BETA-1,6-N-ACETYL-D-GLUCOSAMINE N-DEACETYLASE"/>
    <property type="match status" value="1"/>
</dbReference>
<proteinExistence type="predicted"/>
<dbReference type="InterPro" id="IPR002509">
    <property type="entry name" value="NODB_dom"/>
</dbReference>
<dbReference type="EMBL" id="NFKM01000010">
    <property type="protein sequence ID" value="OUP60341.1"/>
    <property type="molecule type" value="Genomic_DNA"/>
</dbReference>
<name>A0A1Y4LZ27_9FIRM</name>